<dbReference type="FunFam" id="1.20.1730.10:FF:000020">
    <property type="entry name" value="sodium/glucose cotransporter 5 isoform X2"/>
    <property type="match status" value="1"/>
</dbReference>
<proteinExistence type="inferred from homology"/>
<dbReference type="PANTHER" id="PTHR11819:SF128">
    <property type="entry name" value="SODIUM_MANNOSE COTRANSPORTER SLC5A10"/>
    <property type="match status" value="1"/>
</dbReference>
<keyword evidence="12" id="KW-0739">Sodium transport</keyword>
<keyword evidence="6 20" id="KW-0812">Transmembrane</keyword>
<organism evidence="21 22">
    <name type="scientific">Bos mutus grunniens</name>
    <name type="common">Wild yak</name>
    <name type="synonym">Bos grunniens</name>
    <dbReference type="NCBI Taxonomy" id="30521"/>
    <lineage>
        <taxon>Eukaryota</taxon>
        <taxon>Metazoa</taxon>
        <taxon>Chordata</taxon>
        <taxon>Craniata</taxon>
        <taxon>Vertebrata</taxon>
        <taxon>Euteleostomi</taxon>
        <taxon>Mammalia</taxon>
        <taxon>Eutheria</taxon>
        <taxon>Laurasiatheria</taxon>
        <taxon>Artiodactyla</taxon>
        <taxon>Ruminantia</taxon>
        <taxon>Pecora</taxon>
        <taxon>Bovidae</taxon>
        <taxon>Bovinae</taxon>
        <taxon>Bos</taxon>
    </lineage>
</organism>
<sequence length="569" mass="61888">MAVDNSTSDAHTPGRQLTVVDIAIIAVYFALNVAVGIWSSCRASRNTVRGYFLAGRDMTWWPIGASLFASSEGSGLFIGLAGSGAAGGLAVAGFEWNATYVLLALAWVFVPIYLSSEIVTMPEYMQKRYGGQRIRMYLSVLSLLLSVFTKISIDLYAGALFVHICLGWNFYLSTVIMLAITALYTIAAFEQIGGYEQLAEAYAQAVPSRTISNTTCHVPRADAMHMFRDPYTADLPWTGMTFGLTIMAAWYWCTDQVIVQRSLSARDLNHAKGGSILASYLKMLPMGLMVMPGMISVLFPDDVGCVVPAECLRACGAEIGCSNIAYPKLVMELMPTGLRGLMVAVMMAALMSSLTSIFNSSSTLFTMDIWRRLRPRAGERELLLVGRLVIMVLVGVSVAWIPVLQGSNGGQLFIYMQSVTSSLAPPVTAVFVLGIFWRRANEQGAFWGLMAGLAVGATRLVLEFLHPAPPCGHPDTRPPILHGVHYLHFAVALFLLSGAVVVAGSLLTPHPQGVQIQSLTWWTLAQDLPLGVKTGDGRASQRHAFWARVCGVNAILLMCVNIFFYTYFA</sequence>
<keyword evidence="8" id="KW-0915">Sodium</keyword>
<keyword evidence="3" id="KW-0813">Transport</keyword>
<evidence type="ECO:0000256" key="15">
    <source>
        <dbReference type="ARBA" id="ARBA00039217"/>
    </source>
</evidence>
<evidence type="ECO:0000256" key="18">
    <source>
        <dbReference type="ARBA" id="ARBA00045692"/>
    </source>
</evidence>
<comment type="catalytic activity">
    <reaction evidence="14">
        <text>D-fructopyranose(out) + Na(+)(out) = D-fructopyranose(in) + Na(+)(in)</text>
        <dbReference type="Rhea" id="RHEA:72915"/>
        <dbReference type="ChEBI" id="CHEBI:29101"/>
        <dbReference type="ChEBI" id="CHEBI:37714"/>
    </reaction>
    <physiologicalReaction direction="left-to-right" evidence="14">
        <dbReference type="Rhea" id="RHEA:72916"/>
    </physiologicalReaction>
</comment>
<keyword evidence="11" id="KW-0325">Glycoprotein</keyword>
<dbReference type="GO" id="GO:0005412">
    <property type="term" value="F:D-glucose:sodium symporter activity"/>
    <property type="evidence" value="ECO:0007669"/>
    <property type="project" value="TreeGrafter"/>
</dbReference>
<dbReference type="GeneTree" id="ENSGT00940000159416"/>
<feature type="transmembrane region" description="Helical" evidence="20">
    <location>
        <begin position="170"/>
        <end position="189"/>
    </location>
</feature>
<dbReference type="PANTHER" id="PTHR11819">
    <property type="entry name" value="SOLUTE CARRIER FAMILY 5"/>
    <property type="match status" value="1"/>
</dbReference>
<dbReference type="PROSITE" id="PS00457">
    <property type="entry name" value="NA_SOLUT_SYMP_2"/>
    <property type="match status" value="1"/>
</dbReference>
<feature type="transmembrane region" description="Helical" evidence="20">
    <location>
        <begin position="382"/>
        <end position="401"/>
    </location>
</feature>
<feature type="transmembrane region" description="Helical" evidence="20">
    <location>
        <begin position="280"/>
        <end position="299"/>
    </location>
</feature>
<evidence type="ECO:0000256" key="10">
    <source>
        <dbReference type="ARBA" id="ARBA00023136"/>
    </source>
</evidence>
<accession>A0A8B9YID6</accession>
<dbReference type="PROSITE" id="PS50283">
    <property type="entry name" value="NA_SOLUT_SYMP_3"/>
    <property type="match status" value="1"/>
</dbReference>
<evidence type="ECO:0000256" key="11">
    <source>
        <dbReference type="ARBA" id="ARBA00023180"/>
    </source>
</evidence>
<dbReference type="Ensembl" id="ENSBGRT00000041067.1">
    <property type="protein sequence ID" value="ENSBGRP00000035510.1"/>
    <property type="gene ID" value="ENSBGRG00000022157.1"/>
</dbReference>
<dbReference type="Proteomes" id="UP000694520">
    <property type="component" value="Chromosome 19"/>
</dbReference>
<comment type="function">
    <text evidence="18">Electrogenic Na+-coupled sugar symporter that actively transports D-mannose or D-fructose at the plasma membrane, with a Na+ to sugar coupling ratio of 1:1. Transporter activity is driven by a transmembrane Na+ electrochemical gradient set by the Na+/K+ pump. Exclusively recognizes sugar substrates having a pyranose ring with an axial hydroxyl group on carbon 2. Has likely evolved to enable renal reabsorption of D-mannose, an important constituent of oligosaccharide chains of glycoproteins. Contributes to dietary D-fructose reabsorption from glomerular filtrate across the brush border of the kidney.</text>
</comment>
<comment type="subcellular location">
    <subcellularLocation>
        <location evidence="1">Apical cell membrane</location>
        <topology evidence="1">Multi-pass membrane protein</topology>
    </subcellularLocation>
</comment>
<feature type="transmembrane region" description="Helical" evidence="20">
    <location>
        <begin position="545"/>
        <end position="568"/>
    </location>
</feature>
<feature type="transmembrane region" description="Helical" evidence="20">
    <location>
        <begin position="341"/>
        <end position="361"/>
    </location>
</feature>
<keyword evidence="7 20" id="KW-1133">Transmembrane helix</keyword>
<dbReference type="InterPro" id="IPR001734">
    <property type="entry name" value="Na/solute_symporter"/>
</dbReference>
<dbReference type="Gene3D" id="1.20.1730.10">
    <property type="entry name" value="Sodium/glucose cotransporter"/>
    <property type="match status" value="2"/>
</dbReference>
<evidence type="ECO:0000256" key="20">
    <source>
        <dbReference type="SAM" id="Phobius"/>
    </source>
</evidence>
<reference evidence="21" key="1">
    <citation type="submission" date="2019-05" db="EMBL/GenBank/DDBJ databases">
        <authorList>
            <person name="Zhang S."/>
            <person name="Liu J."/>
        </authorList>
    </citation>
    <scope>NUCLEOTIDE SEQUENCE [LARGE SCALE GENOMIC DNA]</scope>
</reference>
<keyword evidence="22" id="KW-1185">Reference proteome</keyword>
<evidence type="ECO:0000256" key="4">
    <source>
        <dbReference type="ARBA" id="ARBA00022475"/>
    </source>
</evidence>
<feature type="transmembrane region" description="Helical" evidence="20">
    <location>
        <begin position="486"/>
        <end position="507"/>
    </location>
</feature>
<evidence type="ECO:0000256" key="19">
    <source>
        <dbReference type="RuleBase" id="RU362091"/>
    </source>
</evidence>
<gene>
    <name evidence="21" type="primary">SLC5A10</name>
</gene>
<reference evidence="21" key="2">
    <citation type="submission" date="2025-08" db="UniProtKB">
        <authorList>
            <consortium name="Ensembl"/>
        </authorList>
    </citation>
    <scope>IDENTIFICATION</scope>
</reference>
<protein>
    <recommendedName>
        <fullName evidence="15">Sodium/mannose cotransporter SLC5A10</fullName>
    </recommendedName>
    <alternativeName>
        <fullName evidence="16">Sodium/glucose cotransporter 5</fullName>
    </alternativeName>
    <alternativeName>
        <fullName evidence="17">Solute carrier family 5 member 10</fullName>
    </alternativeName>
</protein>
<reference evidence="21" key="3">
    <citation type="submission" date="2025-09" db="UniProtKB">
        <authorList>
            <consortium name="Ensembl"/>
        </authorList>
    </citation>
    <scope>IDENTIFICATION</scope>
</reference>
<evidence type="ECO:0000256" key="5">
    <source>
        <dbReference type="ARBA" id="ARBA00022597"/>
    </source>
</evidence>
<feature type="transmembrane region" description="Helical" evidence="20">
    <location>
        <begin position="444"/>
        <end position="466"/>
    </location>
</feature>
<feature type="transmembrane region" description="Helical" evidence="20">
    <location>
        <begin position="60"/>
        <end position="86"/>
    </location>
</feature>
<evidence type="ECO:0000256" key="17">
    <source>
        <dbReference type="ARBA" id="ARBA00042835"/>
    </source>
</evidence>
<evidence type="ECO:0000256" key="14">
    <source>
        <dbReference type="ARBA" id="ARBA00036553"/>
    </source>
</evidence>
<evidence type="ECO:0000256" key="1">
    <source>
        <dbReference type="ARBA" id="ARBA00004424"/>
    </source>
</evidence>
<name>A0A8B9YID6_BOSMU</name>
<keyword evidence="9" id="KW-0406">Ion transport</keyword>
<evidence type="ECO:0000256" key="2">
    <source>
        <dbReference type="ARBA" id="ARBA00006434"/>
    </source>
</evidence>
<keyword evidence="4" id="KW-1003">Cell membrane</keyword>
<evidence type="ECO:0000256" key="6">
    <source>
        <dbReference type="ARBA" id="ARBA00022692"/>
    </source>
</evidence>
<comment type="catalytic activity">
    <reaction evidence="13">
        <text>D-mannose(out) + Na(+)(out) = D-mannose(in) + Na(+)(in)</text>
        <dbReference type="Rhea" id="RHEA:72907"/>
        <dbReference type="ChEBI" id="CHEBI:4208"/>
        <dbReference type="ChEBI" id="CHEBI:29101"/>
    </reaction>
    <physiologicalReaction direction="left-to-right" evidence="13">
        <dbReference type="Rhea" id="RHEA:72908"/>
    </physiologicalReaction>
</comment>
<dbReference type="InterPro" id="IPR018212">
    <property type="entry name" value="Na/solute_symporter_CS"/>
</dbReference>
<evidence type="ECO:0000256" key="8">
    <source>
        <dbReference type="ARBA" id="ARBA00023053"/>
    </source>
</evidence>
<feature type="transmembrane region" description="Helical" evidence="20">
    <location>
        <begin position="20"/>
        <end position="39"/>
    </location>
</feature>
<evidence type="ECO:0000256" key="12">
    <source>
        <dbReference type="ARBA" id="ARBA00023201"/>
    </source>
</evidence>
<keyword evidence="5" id="KW-0762">Sugar transport</keyword>
<evidence type="ECO:0000256" key="13">
    <source>
        <dbReference type="ARBA" id="ARBA00036082"/>
    </source>
</evidence>
<evidence type="ECO:0000256" key="7">
    <source>
        <dbReference type="ARBA" id="ARBA00022989"/>
    </source>
</evidence>
<dbReference type="NCBIfam" id="TIGR00813">
    <property type="entry name" value="sss"/>
    <property type="match status" value="1"/>
</dbReference>
<feature type="transmembrane region" description="Helical" evidence="20">
    <location>
        <begin position="137"/>
        <end position="164"/>
    </location>
</feature>
<comment type="similarity">
    <text evidence="2 19">Belongs to the sodium:solute symporter (SSF) (TC 2.A.21) family.</text>
</comment>
<feature type="transmembrane region" description="Helical" evidence="20">
    <location>
        <begin position="98"/>
        <end position="116"/>
    </location>
</feature>
<dbReference type="GO" id="GO:0016324">
    <property type="term" value="C:apical plasma membrane"/>
    <property type="evidence" value="ECO:0007669"/>
    <property type="project" value="UniProtKB-SubCell"/>
</dbReference>
<evidence type="ECO:0000313" key="22">
    <source>
        <dbReference type="Proteomes" id="UP000694520"/>
    </source>
</evidence>
<evidence type="ECO:0000313" key="21">
    <source>
        <dbReference type="Ensembl" id="ENSBGRP00000035510.1"/>
    </source>
</evidence>
<dbReference type="Pfam" id="PF00474">
    <property type="entry name" value="SSF"/>
    <property type="match status" value="1"/>
</dbReference>
<evidence type="ECO:0000256" key="9">
    <source>
        <dbReference type="ARBA" id="ARBA00023065"/>
    </source>
</evidence>
<feature type="transmembrane region" description="Helical" evidence="20">
    <location>
        <begin position="413"/>
        <end position="437"/>
    </location>
</feature>
<keyword evidence="10 20" id="KW-0472">Membrane</keyword>
<evidence type="ECO:0000256" key="3">
    <source>
        <dbReference type="ARBA" id="ARBA00022448"/>
    </source>
</evidence>
<dbReference type="AlphaFoldDB" id="A0A8B9YID6"/>
<dbReference type="InterPro" id="IPR038377">
    <property type="entry name" value="Na/Glc_symporter_sf"/>
</dbReference>
<evidence type="ECO:0000256" key="16">
    <source>
        <dbReference type="ARBA" id="ARBA00041339"/>
    </source>
</evidence>